<keyword evidence="7" id="KW-1185">Reference proteome</keyword>
<sequence>MKNDPGRATADAAPDWDLNLLRIFDAVLAERSITRAAERLGLAQPTVSNALARLRRLTGDALFVRTREGMAPTPHAQAMATPLRQAMATLQTTLRRPAAFDPATSERRFTLYISDLGEAFFLPRLLAQLREQAPGVKLATLPMPEHDPQAALQSGEVDLAIGNLPEFSGAGWYQQRLLREHYIVIARRDHPLLDGAGRLSRAAFGQAAHAVVLPAGTGHGVVEATLRAEGLGERIALRVQNFLSLPAIVACTDLLAIVPRSVAAQWSSQWAANLPLQQAEPPIALPDFDVRQCWHERWHGDAGHRWLRERLAGAGA</sequence>
<reference evidence="6" key="1">
    <citation type="submission" date="2022-04" db="EMBL/GenBank/DDBJ databases">
        <title>Whole genome sequence of Sphaerotilus sp. FB-5.</title>
        <authorList>
            <person name="Takeda M."/>
            <person name="Narihara S."/>
            <person name="Akimoto M."/>
            <person name="Akimoto R."/>
            <person name="Nishiyashiki S."/>
            <person name="Murakami T."/>
        </authorList>
    </citation>
    <scope>NUCLEOTIDE SEQUENCE</scope>
    <source>
        <strain evidence="6">FB-5</strain>
    </source>
</reference>
<dbReference type="SUPFAM" id="SSF46785">
    <property type="entry name" value="Winged helix' DNA-binding domain"/>
    <property type="match status" value="1"/>
</dbReference>
<feature type="domain" description="HTH lysR-type" evidence="5">
    <location>
        <begin position="16"/>
        <end position="73"/>
    </location>
</feature>
<evidence type="ECO:0000256" key="3">
    <source>
        <dbReference type="ARBA" id="ARBA00023125"/>
    </source>
</evidence>
<evidence type="ECO:0000256" key="4">
    <source>
        <dbReference type="ARBA" id="ARBA00023163"/>
    </source>
</evidence>
<dbReference type="Proteomes" id="UP001057498">
    <property type="component" value="Chromosome"/>
</dbReference>
<dbReference type="InterPro" id="IPR005119">
    <property type="entry name" value="LysR_subst-bd"/>
</dbReference>
<gene>
    <name evidence="6" type="ORF">CATMQ487_06310</name>
</gene>
<dbReference type="PRINTS" id="PR00039">
    <property type="entry name" value="HTHLYSR"/>
</dbReference>
<keyword evidence="2" id="KW-0805">Transcription regulation</keyword>
<evidence type="ECO:0000256" key="2">
    <source>
        <dbReference type="ARBA" id="ARBA00023015"/>
    </source>
</evidence>
<dbReference type="InterPro" id="IPR000847">
    <property type="entry name" value="LysR_HTH_N"/>
</dbReference>
<keyword evidence="4" id="KW-0804">Transcription</keyword>
<dbReference type="InterPro" id="IPR036390">
    <property type="entry name" value="WH_DNA-bd_sf"/>
</dbReference>
<evidence type="ECO:0000313" key="7">
    <source>
        <dbReference type="Proteomes" id="UP001057498"/>
    </source>
</evidence>
<accession>A0ABN6PF58</accession>
<dbReference type="InterPro" id="IPR050389">
    <property type="entry name" value="LysR-type_TF"/>
</dbReference>
<dbReference type="EMBL" id="AP025730">
    <property type="protein sequence ID" value="BDI03661.1"/>
    <property type="molecule type" value="Genomic_DNA"/>
</dbReference>
<dbReference type="CDD" id="cd08459">
    <property type="entry name" value="PBP2_DntR_NahR_LinR_like"/>
    <property type="match status" value="1"/>
</dbReference>
<dbReference type="SUPFAM" id="SSF53850">
    <property type="entry name" value="Periplasmic binding protein-like II"/>
    <property type="match status" value="1"/>
</dbReference>
<dbReference type="PANTHER" id="PTHR30118">
    <property type="entry name" value="HTH-TYPE TRANSCRIPTIONAL REGULATOR LEUO-RELATED"/>
    <property type="match status" value="1"/>
</dbReference>
<dbReference type="Gene3D" id="3.40.190.10">
    <property type="entry name" value="Periplasmic binding protein-like II"/>
    <property type="match status" value="2"/>
</dbReference>
<dbReference type="Gene3D" id="1.10.10.10">
    <property type="entry name" value="Winged helix-like DNA-binding domain superfamily/Winged helix DNA-binding domain"/>
    <property type="match status" value="1"/>
</dbReference>
<evidence type="ECO:0000256" key="1">
    <source>
        <dbReference type="ARBA" id="ARBA00009437"/>
    </source>
</evidence>
<dbReference type="Pfam" id="PF03466">
    <property type="entry name" value="LysR_substrate"/>
    <property type="match status" value="1"/>
</dbReference>
<dbReference type="PANTHER" id="PTHR30118:SF15">
    <property type="entry name" value="TRANSCRIPTIONAL REGULATORY PROTEIN"/>
    <property type="match status" value="1"/>
</dbReference>
<dbReference type="Pfam" id="PF00126">
    <property type="entry name" value="HTH_1"/>
    <property type="match status" value="1"/>
</dbReference>
<evidence type="ECO:0000259" key="5">
    <source>
        <dbReference type="PROSITE" id="PS50931"/>
    </source>
</evidence>
<protein>
    <submittedName>
        <fullName evidence="6">Transcriptional regulator</fullName>
    </submittedName>
</protein>
<dbReference type="InterPro" id="IPR036388">
    <property type="entry name" value="WH-like_DNA-bd_sf"/>
</dbReference>
<proteinExistence type="inferred from homology"/>
<dbReference type="PROSITE" id="PS50931">
    <property type="entry name" value="HTH_LYSR"/>
    <property type="match status" value="1"/>
</dbReference>
<keyword evidence="3" id="KW-0238">DNA-binding</keyword>
<dbReference type="RefSeq" id="WP_251971925.1">
    <property type="nucleotide sequence ID" value="NZ_AP025730.1"/>
</dbReference>
<organism evidence="6 7">
    <name type="scientific">Sphaerotilus microaerophilus</name>
    <dbReference type="NCBI Taxonomy" id="2914710"/>
    <lineage>
        <taxon>Bacteria</taxon>
        <taxon>Pseudomonadati</taxon>
        <taxon>Pseudomonadota</taxon>
        <taxon>Betaproteobacteria</taxon>
        <taxon>Burkholderiales</taxon>
        <taxon>Sphaerotilaceae</taxon>
        <taxon>Sphaerotilus</taxon>
    </lineage>
</organism>
<evidence type="ECO:0000313" key="6">
    <source>
        <dbReference type="EMBL" id="BDI03661.1"/>
    </source>
</evidence>
<name>A0ABN6PF58_9BURK</name>
<comment type="similarity">
    <text evidence="1">Belongs to the LysR transcriptional regulatory family.</text>
</comment>